<sequence length="267" mass="29125">MPRFSASWRLRHLLAVVATFSISFVIGSFAQGNSPDETLPQPLFAAIAAGDLEAQVVPRDSKRLTIQFKNKTDRPLTIQMPAAMAAAPILAQQQPFNFFPGQPNNQQPNNRQQSPQQLGMPGMNNNNGGNNNLFGNGIFNIPAGRAIKIKADCVCLEYGKPEPDARMKYELKPLAEVCDKPELATMLRSLGDEQIDQRVAQAAAWHLTNELGWDELAGLVSRRVGSYTEHQFTSAQIAVAKRTLGQIASNKQSPKVGTVASKSATTR</sequence>
<protein>
    <submittedName>
        <fullName evidence="2">Uncharacterized protein</fullName>
    </submittedName>
</protein>
<proteinExistence type="predicted"/>
<keyword evidence="3" id="KW-1185">Reference proteome</keyword>
<accession>A0A517YJV8</accession>
<dbReference type="OrthoDB" id="257181at2"/>
<gene>
    <name evidence="2" type="ORF">ETAA8_56540</name>
</gene>
<name>A0A517YJV8_9BACT</name>
<evidence type="ECO:0000256" key="1">
    <source>
        <dbReference type="SAM" id="MobiDB-lite"/>
    </source>
</evidence>
<evidence type="ECO:0000313" key="3">
    <source>
        <dbReference type="Proteomes" id="UP000315017"/>
    </source>
</evidence>
<dbReference type="Proteomes" id="UP000315017">
    <property type="component" value="Chromosome"/>
</dbReference>
<dbReference type="EMBL" id="CP036274">
    <property type="protein sequence ID" value="QDU30509.1"/>
    <property type="molecule type" value="Genomic_DNA"/>
</dbReference>
<organism evidence="2 3">
    <name type="scientific">Anatilimnocola aggregata</name>
    <dbReference type="NCBI Taxonomy" id="2528021"/>
    <lineage>
        <taxon>Bacteria</taxon>
        <taxon>Pseudomonadati</taxon>
        <taxon>Planctomycetota</taxon>
        <taxon>Planctomycetia</taxon>
        <taxon>Pirellulales</taxon>
        <taxon>Pirellulaceae</taxon>
        <taxon>Anatilimnocola</taxon>
    </lineage>
</organism>
<feature type="region of interest" description="Disordered" evidence="1">
    <location>
        <begin position="96"/>
        <end position="127"/>
    </location>
</feature>
<dbReference type="RefSeq" id="WP_145096100.1">
    <property type="nucleotide sequence ID" value="NZ_CP036274.1"/>
</dbReference>
<dbReference type="AlphaFoldDB" id="A0A517YJV8"/>
<evidence type="ECO:0000313" key="2">
    <source>
        <dbReference type="EMBL" id="QDU30509.1"/>
    </source>
</evidence>
<dbReference type="KEGG" id="aagg:ETAA8_56540"/>
<reference evidence="2 3" key="1">
    <citation type="submission" date="2019-02" db="EMBL/GenBank/DDBJ databases">
        <title>Deep-cultivation of Planctomycetes and their phenomic and genomic characterization uncovers novel biology.</title>
        <authorList>
            <person name="Wiegand S."/>
            <person name="Jogler M."/>
            <person name="Boedeker C."/>
            <person name="Pinto D."/>
            <person name="Vollmers J."/>
            <person name="Rivas-Marin E."/>
            <person name="Kohn T."/>
            <person name="Peeters S.H."/>
            <person name="Heuer A."/>
            <person name="Rast P."/>
            <person name="Oberbeckmann S."/>
            <person name="Bunk B."/>
            <person name="Jeske O."/>
            <person name="Meyerdierks A."/>
            <person name="Storesund J.E."/>
            <person name="Kallscheuer N."/>
            <person name="Luecker S."/>
            <person name="Lage O.M."/>
            <person name="Pohl T."/>
            <person name="Merkel B.J."/>
            <person name="Hornburger P."/>
            <person name="Mueller R.-W."/>
            <person name="Bruemmer F."/>
            <person name="Labrenz M."/>
            <person name="Spormann A.M."/>
            <person name="Op den Camp H."/>
            <person name="Overmann J."/>
            <person name="Amann R."/>
            <person name="Jetten M.S.M."/>
            <person name="Mascher T."/>
            <person name="Medema M.H."/>
            <person name="Devos D.P."/>
            <person name="Kaster A.-K."/>
            <person name="Ovreas L."/>
            <person name="Rohde M."/>
            <person name="Galperin M.Y."/>
            <person name="Jogler C."/>
        </authorList>
    </citation>
    <scope>NUCLEOTIDE SEQUENCE [LARGE SCALE GENOMIC DNA]</scope>
    <source>
        <strain evidence="2 3">ETA_A8</strain>
    </source>
</reference>